<dbReference type="InterPro" id="IPR036226">
    <property type="entry name" value="LipOase_C_sf"/>
</dbReference>
<dbReference type="GO" id="GO:0046872">
    <property type="term" value="F:metal ion binding"/>
    <property type="evidence" value="ECO:0007669"/>
    <property type="project" value="InterPro"/>
</dbReference>
<gene>
    <name evidence="2" type="ORF">Vbra_23136</name>
</gene>
<dbReference type="PROSITE" id="PS51393">
    <property type="entry name" value="LIPOXYGENASE_3"/>
    <property type="match status" value="1"/>
</dbReference>
<dbReference type="InterPro" id="IPR013819">
    <property type="entry name" value="LipOase_C"/>
</dbReference>
<dbReference type="OrthoDB" id="407298at2759"/>
<name>A0A0G4EHR0_VITBC</name>
<protein>
    <recommendedName>
        <fullName evidence="1">Lipoxygenase domain-containing protein</fullName>
    </recommendedName>
</protein>
<dbReference type="Proteomes" id="UP000041254">
    <property type="component" value="Unassembled WGS sequence"/>
</dbReference>
<sequence length="166" mass="18606">LSAYYFSDGDVVADWELQSWGVATSGVIPGFPGTFRSLDEVVRVVTSCIYRTAALHHTMNADDTWHMYALPHKPMTLHYPMPSQPGESVDLQPYYISQTVDDELTKEDILAERNYAAPAVREFARAMEAIQAKIHTREGSLPGAKYGQDGKFNLLDPANLPFYCFI</sequence>
<dbReference type="Gene3D" id="1.20.245.10">
    <property type="entry name" value="Lipoxygenase-1, Domain 5"/>
    <property type="match status" value="1"/>
</dbReference>
<dbReference type="EMBL" id="CDMY01000229">
    <property type="protein sequence ID" value="CEL95550.1"/>
    <property type="molecule type" value="Genomic_DNA"/>
</dbReference>
<reference evidence="2 3" key="1">
    <citation type="submission" date="2014-11" db="EMBL/GenBank/DDBJ databases">
        <authorList>
            <person name="Zhu J."/>
            <person name="Qi W."/>
            <person name="Song R."/>
        </authorList>
    </citation>
    <scope>NUCLEOTIDE SEQUENCE [LARGE SCALE GENOMIC DNA]</scope>
</reference>
<accession>A0A0G4EHR0</accession>
<organism evidence="2 3">
    <name type="scientific">Vitrella brassicaformis (strain CCMP3155)</name>
    <dbReference type="NCBI Taxonomy" id="1169540"/>
    <lineage>
        <taxon>Eukaryota</taxon>
        <taxon>Sar</taxon>
        <taxon>Alveolata</taxon>
        <taxon>Colpodellida</taxon>
        <taxon>Vitrellaceae</taxon>
        <taxon>Vitrella</taxon>
    </lineage>
</organism>
<proteinExistence type="predicted"/>
<dbReference type="GO" id="GO:0016702">
    <property type="term" value="F:oxidoreductase activity, acting on single donors with incorporation of molecular oxygen, incorporation of two atoms of oxygen"/>
    <property type="evidence" value="ECO:0007669"/>
    <property type="project" value="InterPro"/>
</dbReference>
<dbReference type="VEuPathDB" id="CryptoDB:Vbra_23136"/>
<dbReference type="InParanoid" id="A0A0G4EHR0"/>
<evidence type="ECO:0000313" key="2">
    <source>
        <dbReference type="EMBL" id="CEL95550.1"/>
    </source>
</evidence>
<evidence type="ECO:0000313" key="3">
    <source>
        <dbReference type="Proteomes" id="UP000041254"/>
    </source>
</evidence>
<evidence type="ECO:0000259" key="1">
    <source>
        <dbReference type="PROSITE" id="PS51393"/>
    </source>
</evidence>
<dbReference type="AlphaFoldDB" id="A0A0G4EHR0"/>
<feature type="non-terminal residue" evidence="2">
    <location>
        <position position="1"/>
    </location>
</feature>
<dbReference type="SUPFAM" id="SSF48484">
    <property type="entry name" value="Lipoxigenase"/>
    <property type="match status" value="1"/>
</dbReference>
<feature type="domain" description="Lipoxygenase" evidence="1">
    <location>
        <begin position="1"/>
        <end position="166"/>
    </location>
</feature>
<keyword evidence="3" id="KW-1185">Reference proteome</keyword>